<keyword evidence="1" id="KW-0472">Membrane</keyword>
<dbReference type="Proteomes" id="UP001152797">
    <property type="component" value="Unassembled WGS sequence"/>
</dbReference>
<keyword evidence="4" id="KW-1185">Reference proteome</keyword>
<proteinExistence type="predicted"/>
<gene>
    <name evidence="2" type="ORF">C1SCF055_LOCUS28975</name>
</gene>
<evidence type="ECO:0000313" key="2">
    <source>
        <dbReference type="EMBL" id="CAI4003079.1"/>
    </source>
</evidence>
<keyword evidence="1" id="KW-1133">Transmembrane helix</keyword>
<accession>A0A9P1D3D2</accession>
<comment type="caution">
    <text evidence="2">The sequence shown here is derived from an EMBL/GenBank/DDBJ whole genome shotgun (WGS) entry which is preliminary data.</text>
</comment>
<dbReference type="OrthoDB" id="412944at2759"/>
<organism evidence="2">
    <name type="scientific">Cladocopium goreaui</name>
    <dbReference type="NCBI Taxonomy" id="2562237"/>
    <lineage>
        <taxon>Eukaryota</taxon>
        <taxon>Sar</taxon>
        <taxon>Alveolata</taxon>
        <taxon>Dinophyceae</taxon>
        <taxon>Suessiales</taxon>
        <taxon>Symbiodiniaceae</taxon>
        <taxon>Cladocopium</taxon>
    </lineage>
</organism>
<feature type="transmembrane region" description="Helical" evidence="1">
    <location>
        <begin position="226"/>
        <end position="245"/>
    </location>
</feature>
<evidence type="ECO:0000313" key="3">
    <source>
        <dbReference type="EMBL" id="CAL1156454.1"/>
    </source>
</evidence>
<evidence type="ECO:0000256" key="1">
    <source>
        <dbReference type="SAM" id="Phobius"/>
    </source>
</evidence>
<feature type="transmembrane region" description="Helical" evidence="1">
    <location>
        <begin position="183"/>
        <end position="206"/>
    </location>
</feature>
<reference evidence="3" key="2">
    <citation type="submission" date="2024-04" db="EMBL/GenBank/DDBJ databases">
        <authorList>
            <person name="Chen Y."/>
            <person name="Shah S."/>
            <person name="Dougan E. K."/>
            <person name="Thang M."/>
            <person name="Chan C."/>
        </authorList>
    </citation>
    <scope>NUCLEOTIDE SEQUENCE [LARGE SCALE GENOMIC DNA]</scope>
</reference>
<evidence type="ECO:0000313" key="4">
    <source>
        <dbReference type="Proteomes" id="UP001152797"/>
    </source>
</evidence>
<dbReference type="AlphaFoldDB" id="A0A9P1D3D2"/>
<dbReference type="EMBL" id="CAMXCT010003212">
    <property type="protein sequence ID" value="CAI4003079.1"/>
    <property type="molecule type" value="Genomic_DNA"/>
</dbReference>
<keyword evidence="1" id="KW-0812">Transmembrane</keyword>
<feature type="transmembrane region" description="Helical" evidence="1">
    <location>
        <begin position="25"/>
        <end position="43"/>
    </location>
</feature>
<name>A0A9P1D3D2_9DINO</name>
<dbReference type="EMBL" id="CAMXCT030003212">
    <property type="protein sequence ID" value="CAL4790391.1"/>
    <property type="molecule type" value="Genomic_DNA"/>
</dbReference>
<protein>
    <submittedName>
        <fullName evidence="2">Uncharacterized protein</fullName>
    </submittedName>
</protein>
<dbReference type="EMBL" id="CAMXCT020003212">
    <property type="protein sequence ID" value="CAL1156454.1"/>
    <property type="molecule type" value="Genomic_DNA"/>
</dbReference>
<reference evidence="2" key="1">
    <citation type="submission" date="2022-10" db="EMBL/GenBank/DDBJ databases">
        <authorList>
            <person name="Chen Y."/>
            <person name="Dougan E. K."/>
            <person name="Chan C."/>
            <person name="Rhodes N."/>
            <person name="Thang M."/>
        </authorList>
    </citation>
    <scope>NUCLEOTIDE SEQUENCE</scope>
</reference>
<sequence>MSHFVFHMLVVQQMHIGKDNLQKDSFFFGLPSIVYVLFLYLSYDVEWLLLPLSKFWESDPEWAQKTSFEMAFVTERAACKTVLQDATCIQDVADAIALQSLDRGVELQRADSLTTNNAARPTRNAFVPEARQQKAKQAHISRRQVVSVPAQTPRNYFVERAWISRLLSDSQLVAQDRKCRTFYFAWVIWMCLTSFMCLAAVAAVILQLKNDIEDIIAGHGEEYICVAIVGTNVLAMIVVACYYVGDLVFP</sequence>